<evidence type="ECO:0000313" key="2">
    <source>
        <dbReference type="EMBL" id="KAJ1684922.1"/>
    </source>
</evidence>
<feature type="compositionally biased region" description="Pro residues" evidence="1">
    <location>
        <begin position="1"/>
        <end position="10"/>
    </location>
</feature>
<keyword evidence="3" id="KW-1185">Reference proteome</keyword>
<reference evidence="2" key="1">
    <citation type="journal article" date="2022" name="Cell">
        <title>Repeat-based holocentromeres influence genome architecture and karyotype evolution.</title>
        <authorList>
            <person name="Hofstatter P.G."/>
            <person name="Thangavel G."/>
            <person name="Lux T."/>
            <person name="Neumann P."/>
            <person name="Vondrak T."/>
            <person name="Novak P."/>
            <person name="Zhang M."/>
            <person name="Costa L."/>
            <person name="Castellani M."/>
            <person name="Scott A."/>
            <person name="Toegelov H."/>
            <person name="Fuchs J."/>
            <person name="Mata-Sucre Y."/>
            <person name="Dias Y."/>
            <person name="Vanzela A.L.L."/>
            <person name="Huettel B."/>
            <person name="Almeida C.C.S."/>
            <person name="Simkova H."/>
            <person name="Souza G."/>
            <person name="Pedrosa-Harand A."/>
            <person name="Macas J."/>
            <person name="Mayer K.F.X."/>
            <person name="Houben A."/>
            <person name="Marques A."/>
        </authorList>
    </citation>
    <scope>NUCLEOTIDE SEQUENCE</scope>
    <source>
        <strain evidence="2">RhyBre1mFocal</strain>
    </source>
</reference>
<organism evidence="2 3">
    <name type="scientific">Rhynchospora breviuscula</name>
    <dbReference type="NCBI Taxonomy" id="2022672"/>
    <lineage>
        <taxon>Eukaryota</taxon>
        <taxon>Viridiplantae</taxon>
        <taxon>Streptophyta</taxon>
        <taxon>Embryophyta</taxon>
        <taxon>Tracheophyta</taxon>
        <taxon>Spermatophyta</taxon>
        <taxon>Magnoliopsida</taxon>
        <taxon>Liliopsida</taxon>
        <taxon>Poales</taxon>
        <taxon>Cyperaceae</taxon>
        <taxon>Cyperoideae</taxon>
        <taxon>Rhynchosporeae</taxon>
        <taxon>Rhynchospora</taxon>
    </lineage>
</organism>
<dbReference type="OrthoDB" id="769821at2759"/>
<dbReference type="PANTHER" id="PTHR33130">
    <property type="entry name" value="PUTATIVE (DUF1639)-RELATED"/>
    <property type="match status" value="1"/>
</dbReference>
<accession>A0A9P9Z9P2</accession>
<feature type="region of interest" description="Disordered" evidence="1">
    <location>
        <begin position="1"/>
        <end position="24"/>
    </location>
</feature>
<dbReference type="InterPro" id="IPR012438">
    <property type="entry name" value="DUF1639"/>
</dbReference>
<sequence length="106" mass="12021">MVTSAHPPPIKTAGPTCQLRTTATARPWNLRSKNGFVAKTTSNRKDRPRFSVALSPDEIAEDIYAVTGFRPRRRPKKRPRLVQKHIENVFPGSLLTEITLELYRVP</sequence>
<comment type="caution">
    <text evidence="2">The sequence shown here is derived from an EMBL/GenBank/DDBJ whole genome shotgun (WGS) entry which is preliminary data.</text>
</comment>
<protein>
    <submittedName>
        <fullName evidence="2">Uncharacterized protein</fullName>
    </submittedName>
</protein>
<dbReference type="EMBL" id="JAMQYH010000005">
    <property type="protein sequence ID" value="KAJ1684922.1"/>
    <property type="molecule type" value="Genomic_DNA"/>
</dbReference>
<dbReference type="AlphaFoldDB" id="A0A9P9Z9P2"/>
<dbReference type="Proteomes" id="UP001151287">
    <property type="component" value="Unassembled WGS sequence"/>
</dbReference>
<gene>
    <name evidence="2" type="ORF">LUZ63_016312</name>
</gene>
<dbReference type="PANTHER" id="PTHR33130:SF43">
    <property type="entry name" value="OS01G0688600 PROTEIN"/>
    <property type="match status" value="1"/>
</dbReference>
<name>A0A9P9Z9P2_9POAL</name>
<proteinExistence type="predicted"/>
<dbReference type="Pfam" id="PF07797">
    <property type="entry name" value="DUF1639"/>
    <property type="match status" value="1"/>
</dbReference>
<evidence type="ECO:0000313" key="3">
    <source>
        <dbReference type="Proteomes" id="UP001151287"/>
    </source>
</evidence>
<evidence type="ECO:0000256" key="1">
    <source>
        <dbReference type="SAM" id="MobiDB-lite"/>
    </source>
</evidence>